<dbReference type="Proteomes" id="UP000051036">
    <property type="component" value="Unassembled WGS sequence"/>
</dbReference>
<name>A0A0R1U7W5_9LACO</name>
<accession>A0A0R1U7W5</accession>
<dbReference type="Gene3D" id="3.40.50.1820">
    <property type="entry name" value="alpha/beta hydrolase"/>
    <property type="match status" value="1"/>
</dbReference>
<dbReference type="STRING" id="1423763.FC46_GL000972"/>
<reference evidence="1 2" key="1">
    <citation type="journal article" date="2015" name="Genome Announc.">
        <title>Expanding the biotechnology potential of lactobacilli through comparative genomics of 213 strains and associated genera.</title>
        <authorList>
            <person name="Sun Z."/>
            <person name="Harris H.M."/>
            <person name="McCann A."/>
            <person name="Guo C."/>
            <person name="Argimon S."/>
            <person name="Zhang W."/>
            <person name="Yang X."/>
            <person name="Jeffery I.B."/>
            <person name="Cooney J.C."/>
            <person name="Kagawa T.F."/>
            <person name="Liu W."/>
            <person name="Song Y."/>
            <person name="Salvetti E."/>
            <person name="Wrobel A."/>
            <person name="Rasinkangas P."/>
            <person name="Parkhill J."/>
            <person name="Rea M.C."/>
            <person name="O'Sullivan O."/>
            <person name="Ritari J."/>
            <person name="Douillard F.P."/>
            <person name="Paul Ross R."/>
            <person name="Yang R."/>
            <person name="Briner A.E."/>
            <person name="Felis G.E."/>
            <person name="de Vos W.M."/>
            <person name="Barrangou R."/>
            <person name="Klaenhammer T.R."/>
            <person name="Caufield P.W."/>
            <person name="Cui Y."/>
            <person name="Zhang H."/>
            <person name="O'Toole P.W."/>
        </authorList>
    </citation>
    <scope>NUCLEOTIDE SEQUENCE [LARGE SCALE GENOMIC DNA]</scope>
    <source>
        <strain evidence="1 2">DSM 16043</strain>
    </source>
</reference>
<proteinExistence type="predicted"/>
<dbReference type="AlphaFoldDB" id="A0A0R1U7W5"/>
<evidence type="ECO:0008006" key="3">
    <source>
        <dbReference type="Google" id="ProtNLM"/>
    </source>
</evidence>
<dbReference type="RefSeq" id="WP_057799503.1">
    <property type="nucleotide sequence ID" value="NZ_AZFM01000029.1"/>
</dbReference>
<dbReference type="EMBL" id="AZFM01000029">
    <property type="protein sequence ID" value="KRL89134.1"/>
    <property type="molecule type" value="Genomic_DNA"/>
</dbReference>
<dbReference type="OrthoDB" id="108903at2"/>
<dbReference type="SUPFAM" id="SSF53474">
    <property type="entry name" value="alpha/beta-Hydrolases"/>
    <property type="match status" value="1"/>
</dbReference>
<keyword evidence="2" id="KW-1185">Reference proteome</keyword>
<sequence length="352" mass="41480">MIDKYSMIYDFSVYHNKLKVGFFDNTSTNLTINWLQPKKVQIKIYQGCYCSKIIIDKKIIDKFFQNKFFIFKAYEVDAGVLALVSTIKYIRAMIFIRNKNEIYKLSDHGWEKIDINESVYEESKTYYFKNRLNIYQTTSKNKKIIFFLHGGPRDYINYGVNEFSSYFLKNNYDVLTINYPVNWKNKVKKIGGITDIDYINKLIDQFCKNSAKIYEEVLVFGESYGGYLASIVTSSYVDKVVMLGGFVSIDYQKLASSERNLVCNYINESALDFKIKKLDINKQYYFFFGKNDYRVPLGQVALIPNEDNIHIKILEMGHYLSNYAEFSMFYKELDISLNKWEEKYDDKTGAEK</sequence>
<comment type="caution">
    <text evidence="1">The sequence shown here is derived from an EMBL/GenBank/DDBJ whole genome shotgun (WGS) entry which is preliminary data.</text>
</comment>
<evidence type="ECO:0000313" key="2">
    <source>
        <dbReference type="Proteomes" id="UP000051036"/>
    </source>
</evidence>
<evidence type="ECO:0000313" key="1">
    <source>
        <dbReference type="EMBL" id="KRL89134.1"/>
    </source>
</evidence>
<protein>
    <recommendedName>
        <fullName evidence="3">Peptidase S9 prolyl oligopeptidase catalytic domain-containing protein</fullName>
    </recommendedName>
</protein>
<dbReference type="InterPro" id="IPR029058">
    <property type="entry name" value="AB_hydrolase_fold"/>
</dbReference>
<organism evidence="1 2">
    <name type="scientific">Lactobacillus kalixensis DSM 16043</name>
    <dbReference type="NCBI Taxonomy" id="1423763"/>
    <lineage>
        <taxon>Bacteria</taxon>
        <taxon>Bacillati</taxon>
        <taxon>Bacillota</taxon>
        <taxon>Bacilli</taxon>
        <taxon>Lactobacillales</taxon>
        <taxon>Lactobacillaceae</taxon>
        <taxon>Lactobacillus</taxon>
    </lineage>
</organism>
<gene>
    <name evidence="1" type="ORF">FC46_GL000972</name>
</gene>
<dbReference type="PATRIC" id="fig|1423763.3.peg.986"/>